<dbReference type="EMBL" id="CAJNOC010001032">
    <property type="protein sequence ID" value="CAF0828555.1"/>
    <property type="molecule type" value="Genomic_DNA"/>
</dbReference>
<proteinExistence type="predicted"/>
<keyword evidence="2" id="KW-1185">Reference proteome</keyword>
<dbReference type="Proteomes" id="UP000663879">
    <property type="component" value="Unassembled WGS sequence"/>
</dbReference>
<sequence length="205" mass="23793">MKHQKDSAYKQYIRTNSTHDKEIFENFNRLFKNYNEEKLIDFFKDKSMNYFKNSKKFWQYYSSKISVKSDKTNSNPINHVRFNGKTSEDNIDLCNIFNVFFTSITSNSECSTIEASNFVEEQLKYNKSMEKDFKFCFTTSDEIDKLLTTVPSQSAPDISGIPTKIFKSGPNEWKTAVVTPLFKKKGSCEDKNNLRGISILPPVAK</sequence>
<comment type="caution">
    <text evidence="1">The sequence shown here is derived from an EMBL/GenBank/DDBJ whole genome shotgun (WGS) entry which is preliminary data.</text>
</comment>
<evidence type="ECO:0000313" key="1">
    <source>
        <dbReference type="EMBL" id="CAF0828555.1"/>
    </source>
</evidence>
<gene>
    <name evidence="1" type="ORF">OXX778_LOCUS7843</name>
</gene>
<accession>A0A813UFV2</accession>
<evidence type="ECO:0000313" key="2">
    <source>
        <dbReference type="Proteomes" id="UP000663879"/>
    </source>
</evidence>
<organism evidence="1 2">
    <name type="scientific">Brachionus calyciflorus</name>
    <dbReference type="NCBI Taxonomy" id="104777"/>
    <lineage>
        <taxon>Eukaryota</taxon>
        <taxon>Metazoa</taxon>
        <taxon>Spiralia</taxon>
        <taxon>Gnathifera</taxon>
        <taxon>Rotifera</taxon>
        <taxon>Eurotatoria</taxon>
        <taxon>Monogononta</taxon>
        <taxon>Pseudotrocha</taxon>
        <taxon>Ploima</taxon>
        <taxon>Brachionidae</taxon>
        <taxon>Brachionus</taxon>
    </lineage>
</organism>
<dbReference type="OrthoDB" id="445826at2759"/>
<name>A0A813UFV2_9BILA</name>
<dbReference type="AlphaFoldDB" id="A0A813UFV2"/>
<reference evidence="1" key="1">
    <citation type="submission" date="2021-02" db="EMBL/GenBank/DDBJ databases">
        <authorList>
            <person name="Nowell W R."/>
        </authorList>
    </citation>
    <scope>NUCLEOTIDE SEQUENCE</scope>
    <source>
        <strain evidence="1">Ploen Becks lab</strain>
    </source>
</reference>
<protein>
    <submittedName>
        <fullName evidence="1">Uncharacterized protein</fullName>
    </submittedName>
</protein>